<dbReference type="OrthoDB" id="3512845at2759"/>
<dbReference type="Proteomes" id="UP000789342">
    <property type="component" value="Unassembled WGS sequence"/>
</dbReference>
<comment type="caution">
    <text evidence="2">The sequence shown here is derived from an EMBL/GenBank/DDBJ whole genome shotgun (WGS) entry which is preliminary data.</text>
</comment>
<dbReference type="GO" id="GO:0046404">
    <property type="term" value="F:ATP-dependent polydeoxyribonucleotide 5'-hydroxyl-kinase activity"/>
    <property type="evidence" value="ECO:0007669"/>
    <property type="project" value="TreeGrafter"/>
</dbReference>
<name>A0A9N8WA26_9GLOM</name>
<evidence type="ECO:0000313" key="3">
    <source>
        <dbReference type="Proteomes" id="UP000789342"/>
    </source>
</evidence>
<accession>A0A9N8WA26</accession>
<gene>
    <name evidence="2" type="ORF">AMORRO_LOCUS2360</name>
</gene>
<dbReference type="Pfam" id="PF13671">
    <property type="entry name" value="AAA_33"/>
    <property type="match status" value="1"/>
</dbReference>
<feature type="compositionally biased region" description="Low complexity" evidence="1">
    <location>
        <begin position="236"/>
        <end position="253"/>
    </location>
</feature>
<dbReference type="PANTHER" id="PTHR12083:SF9">
    <property type="entry name" value="BIFUNCTIONAL POLYNUCLEOTIDE PHOSPHATASE_KINASE"/>
    <property type="match status" value="1"/>
</dbReference>
<dbReference type="SUPFAM" id="SSF52540">
    <property type="entry name" value="P-loop containing nucleoside triphosphate hydrolases"/>
    <property type="match status" value="1"/>
</dbReference>
<keyword evidence="3" id="KW-1185">Reference proteome</keyword>
<feature type="region of interest" description="Disordered" evidence="1">
    <location>
        <begin position="226"/>
        <end position="256"/>
    </location>
</feature>
<evidence type="ECO:0000256" key="1">
    <source>
        <dbReference type="SAM" id="MobiDB-lite"/>
    </source>
</evidence>
<reference evidence="2" key="1">
    <citation type="submission" date="2021-06" db="EMBL/GenBank/DDBJ databases">
        <authorList>
            <person name="Kallberg Y."/>
            <person name="Tangrot J."/>
            <person name="Rosling A."/>
        </authorList>
    </citation>
    <scope>NUCLEOTIDE SEQUENCE</scope>
    <source>
        <strain evidence="2">CL551</strain>
    </source>
</reference>
<dbReference type="EMBL" id="CAJVPV010000983">
    <property type="protein sequence ID" value="CAG8482119.1"/>
    <property type="molecule type" value="Genomic_DNA"/>
</dbReference>
<dbReference type="Gene3D" id="3.40.50.300">
    <property type="entry name" value="P-loop containing nucleotide triphosphate hydrolases"/>
    <property type="match status" value="1"/>
</dbReference>
<dbReference type="GO" id="GO:0006281">
    <property type="term" value="P:DNA repair"/>
    <property type="evidence" value="ECO:0007669"/>
    <property type="project" value="TreeGrafter"/>
</dbReference>
<dbReference type="PANTHER" id="PTHR12083">
    <property type="entry name" value="BIFUNCTIONAL POLYNUCLEOTIDE PHOSPHATASE/KINASE"/>
    <property type="match status" value="1"/>
</dbReference>
<organism evidence="2 3">
    <name type="scientific">Acaulospora morrowiae</name>
    <dbReference type="NCBI Taxonomy" id="94023"/>
    <lineage>
        <taxon>Eukaryota</taxon>
        <taxon>Fungi</taxon>
        <taxon>Fungi incertae sedis</taxon>
        <taxon>Mucoromycota</taxon>
        <taxon>Glomeromycotina</taxon>
        <taxon>Glomeromycetes</taxon>
        <taxon>Diversisporales</taxon>
        <taxon>Acaulosporaceae</taxon>
        <taxon>Acaulospora</taxon>
    </lineage>
</organism>
<dbReference type="GO" id="GO:0046403">
    <property type="term" value="F:polynucleotide 3'-phosphatase activity"/>
    <property type="evidence" value="ECO:0007669"/>
    <property type="project" value="TreeGrafter"/>
</dbReference>
<dbReference type="InterPro" id="IPR027417">
    <property type="entry name" value="P-loop_NTPase"/>
</dbReference>
<evidence type="ECO:0000313" key="2">
    <source>
        <dbReference type="EMBL" id="CAG8482119.1"/>
    </source>
</evidence>
<dbReference type="AlphaFoldDB" id="A0A9N8WA26"/>
<dbReference type="GO" id="GO:0003690">
    <property type="term" value="F:double-stranded DNA binding"/>
    <property type="evidence" value="ECO:0007669"/>
    <property type="project" value="TreeGrafter"/>
</dbReference>
<protein>
    <submittedName>
        <fullName evidence="2">14803_t:CDS:1</fullName>
    </submittedName>
</protein>
<proteinExistence type="predicted"/>
<sequence>MNSEVTKYHEQVDDVKPIETANENQDAVVKSSIAEDTSGVGSKVRLLILIGVPGSGKSTLAKNICKIYPDNWYRVNQDDLGSRQACEDLARAKLKEGKNVIVDRVNFDKNQRKTWIEIAWKFDVPVDAIIMDTSMEECSTRINMRENHPTEVQGQKGIEILGKFREWMKLPEHREGIERIIRVKPQPTVDSYNKQVIDEILFRLDNETAVRHDRSVGVNKLEIHAGRHNSSGNAPRNYRGGSNSRGRYNTRGGTIRRGGYNGEPAYYYANTNAWSK</sequence>